<comment type="caution">
    <text evidence="1">The sequence shown here is derived from an EMBL/GenBank/DDBJ whole genome shotgun (WGS) entry which is preliminary data.</text>
</comment>
<dbReference type="RefSeq" id="WP_259543645.1">
    <property type="nucleotide sequence ID" value="NZ_JANLCJ010000574.1"/>
</dbReference>
<name>A0ABT2HBQ5_9MICO</name>
<sequence length="197" mass="21519">TVDGFTTKVVAVSSLLVDPTMQDATIIPILGLTTGMTRTHEASGWRFVSTNAAPQRFYWSNTSPSTGKGLYEGAKMNQTYSVKVVMQVPTTSVNKSFVLQVGDARQSIVPKDTYLREYEYVLHSDANGVVSLWMPTSGGECLVTEITIREHNTNITTVKFSQVEQDVNGLKVSVADKVSAAQHKVESDRITTVVSQV</sequence>
<dbReference type="Proteomes" id="UP001165586">
    <property type="component" value="Unassembled WGS sequence"/>
</dbReference>
<keyword evidence="2" id="KW-1185">Reference proteome</keyword>
<proteinExistence type="predicted"/>
<evidence type="ECO:0000313" key="1">
    <source>
        <dbReference type="EMBL" id="MCS5737291.1"/>
    </source>
</evidence>
<feature type="non-terminal residue" evidence="1">
    <location>
        <position position="197"/>
    </location>
</feature>
<organism evidence="1 2">
    <name type="scientific">Herbiconiux daphne</name>
    <dbReference type="NCBI Taxonomy" id="2970914"/>
    <lineage>
        <taxon>Bacteria</taxon>
        <taxon>Bacillati</taxon>
        <taxon>Actinomycetota</taxon>
        <taxon>Actinomycetes</taxon>
        <taxon>Micrococcales</taxon>
        <taxon>Microbacteriaceae</taxon>
        <taxon>Herbiconiux</taxon>
    </lineage>
</organism>
<protein>
    <submittedName>
        <fullName evidence="1">Uncharacterized protein</fullName>
    </submittedName>
</protein>
<dbReference type="EMBL" id="JANLCJ010000574">
    <property type="protein sequence ID" value="MCS5737291.1"/>
    <property type="molecule type" value="Genomic_DNA"/>
</dbReference>
<reference evidence="1" key="1">
    <citation type="submission" date="2022-08" db="EMBL/GenBank/DDBJ databases">
        <authorList>
            <person name="Deng Y."/>
            <person name="Han X.-F."/>
            <person name="Zhang Y.-Q."/>
        </authorList>
    </citation>
    <scope>NUCLEOTIDE SEQUENCE</scope>
    <source>
        <strain evidence="1">CPCC 203386</strain>
    </source>
</reference>
<evidence type="ECO:0000313" key="2">
    <source>
        <dbReference type="Proteomes" id="UP001165586"/>
    </source>
</evidence>
<gene>
    <name evidence="1" type="ORF">N1032_26530</name>
</gene>
<feature type="non-terminal residue" evidence="1">
    <location>
        <position position="1"/>
    </location>
</feature>
<accession>A0ABT2HBQ5</accession>